<dbReference type="EMBL" id="JABFCT010000026">
    <property type="protein sequence ID" value="KAF5868290.1"/>
    <property type="molecule type" value="Genomic_DNA"/>
</dbReference>
<dbReference type="Proteomes" id="UP000531561">
    <property type="component" value="Unassembled WGS sequence"/>
</dbReference>
<reference evidence="1 2" key="1">
    <citation type="journal article" date="2020" name="Phytopathology">
        <title>A high-quality genome resource of Botrytis fragariae, a new and rapidly spreading fungal pathogen causing strawberry gray mold in the U.S.A.</title>
        <authorList>
            <person name="Wu Y."/>
            <person name="Saski C.A."/>
            <person name="Schnabel G."/>
            <person name="Xiao S."/>
            <person name="Hu M."/>
        </authorList>
    </citation>
    <scope>NUCLEOTIDE SEQUENCE [LARGE SCALE GENOMIC DNA]</scope>
    <source>
        <strain evidence="1 2">BVB16</strain>
    </source>
</reference>
<evidence type="ECO:0000313" key="1">
    <source>
        <dbReference type="EMBL" id="KAF5868290.1"/>
    </source>
</evidence>
<keyword evidence="2" id="KW-1185">Reference proteome</keyword>
<dbReference type="RefSeq" id="XP_037187239.1">
    <property type="nucleotide sequence ID" value="XM_037337859.1"/>
</dbReference>
<name>A0A8H6EDV0_9HELO</name>
<dbReference type="OrthoDB" id="10254945at2759"/>
<evidence type="ECO:0000313" key="2">
    <source>
        <dbReference type="Proteomes" id="UP000531561"/>
    </source>
</evidence>
<sequence length="126" mass="14127">MLILQTLYQKKYGAPPTPIAIIIGSHRSGLIPISAYNLTNPSANASREERTAYQQSRLRGYKSQLLLDLDVFSLKSLTIPDDSSLTNPTMQRSRWVESSDLVLPISSSEKEGISWTAQNPLIWEHL</sequence>
<dbReference type="AlphaFoldDB" id="A0A8H6EDV0"/>
<dbReference type="GeneID" id="59261551"/>
<comment type="caution">
    <text evidence="1">The sequence shown here is derived from an EMBL/GenBank/DDBJ whole genome shotgun (WGS) entry which is preliminary data.</text>
</comment>
<protein>
    <submittedName>
        <fullName evidence="1">Uncharacterized protein</fullName>
    </submittedName>
</protein>
<organism evidence="1 2">
    <name type="scientific">Botrytis fragariae</name>
    <dbReference type="NCBI Taxonomy" id="1964551"/>
    <lineage>
        <taxon>Eukaryota</taxon>
        <taxon>Fungi</taxon>
        <taxon>Dikarya</taxon>
        <taxon>Ascomycota</taxon>
        <taxon>Pezizomycotina</taxon>
        <taxon>Leotiomycetes</taxon>
        <taxon>Helotiales</taxon>
        <taxon>Sclerotiniaceae</taxon>
        <taxon>Botrytis</taxon>
    </lineage>
</organism>
<proteinExistence type="predicted"/>
<accession>A0A8H6EDV0</accession>
<gene>
    <name evidence="1" type="ORF">Bfra_007487</name>
</gene>